<evidence type="ECO:0000256" key="3">
    <source>
        <dbReference type="ARBA" id="ARBA00022676"/>
    </source>
</evidence>
<keyword evidence="3 11" id="KW-0328">Glycosyltransferase</keyword>
<keyword evidence="9 11" id="KW-0472">Membrane</keyword>
<evidence type="ECO:0000256" key="11">
    <source>
        <dbReference type="RuleBase" id="RU363063"/>
    </source>
</evidence>
<evidence type="ECO:0000256" key="7">
    <source>
        <dbReference type="ARBA" id="ARBA00022989"/>
    </source>
</evidence>
<dbReference type="Proteomes" id="UP000275408">
    <property type="component" value="Unassembled WGS sequence"/>
</dbReference>
<comment type="subcellular location">
    <subcellularLocation>
        <location evidence="1 11">Golgi apparatus membrane</location>
        <topology evidence="1 11">Single-pass type II membrane protein</topology>
    </subcellularLocation>
</comment>
<name>A0A3M6U4S8_POCDA</name>
<evidence type="ECO:0000256" key="5">
    <source>
        <dbReference type="ARBA" id="ARBA00022692"/>
    </source>
</evidence>
<dbReference type="Pfam" id="PF01762">
    <property type="entry name" value="Galactosyl_T"/>
    <property type="match status" value="1"/>
</dbReference>
<keyword evidence="4" id="KW-0808">Transferase</keyword>
<comment type="similarity">
    <text evidence="2 11">Belongs to the glycosyltransferase 31 family.</text>
</comment>
<gene>
    <name evidence="12" type="ORF">pdam_00014321</name>
</gene>
<keyword evidence="7 11" id="KW-1133">Transmembrane helix</keyword>
<dbReference type="GO" id="GO:0006493">
    <property type="term" value="P:protein O-linked glycosylation"/>
    <property type="evidence" value="ECO:0007669"/>
    <property type="project" value="TreeGrafter"/>
</dbReference>
<dbReference type="OMA" id="ITMHINV"/>
<dbReference type="AlphaFoldDB" id="A0A3M6U4S8"/>
<evidence type="ECO:0000256" key="9">
    <source>
        <dbReference type="ARBA" id="ARBA00023136"/>
    </source>
</evidence>
<comment type="caution">
    <text evidence="12">The sequence shown here is derived from an EMBL/GenBank/DDBJ whole genome shotgun (WGS) entry which is preliminary data.</text>
</comment>
<keyword evidence="6 11" id="KW-0735">Signal-anchor</keyword>
<evidence type="ECO:0000256" key="8">
    <source>
        <dbReference type="ARBA" id="ARBA00023034"/>
    </source>
</evidence>
<dbReference type="GO" id="GO:0000139">
    <property type="term" value="C:Golgi membrane"/>
    <property type="evidence" value="ECO:0007669"/>
    <property type="project" value="UniProtKB-SubCell"/>
</dbReference>
<dbReference type="Gene3D" id="3.90.550.50">
    <property type="match status" value="1"/>
</dbReference>
<evidence type="ECO:0000256" key="4">
    <source>
        <dbReference type="ARBA" id="ARBA00022679"/>
    </source>
</evidence>
<feature type="transmembrane region" description="Helical" evidence="11">
    <location>
        <begin position="36"/>
        <end position="56"/>
    </location>
</feature>
<protein>
    <recommendedName>
        <fullName evidence="11">Hexosyltransferase</fullName>
        <ecNumber evidence="11">2.4.1.-</ecNumber>
    </recommendedName>
</protein>
<keyword evidence="13" id="KW-1185">Reference proteome</keyword>
<dbReference type="PANTHER" id="PTHR11214">
    <property type="entry name" value="BETA-1,3-N-ACETYLGLUCOSAMINYLTRANSFERASE"/>
    <property type="match status" value="1"/>
</dbReference>
<dbReference type="EC" id="2.4.1.-" evidence="11"/>
<organism evidence="12 13">
    <name type="scientific">Pocillopora damicornis</name>
    <name type="common">Cauliflower coral</name>
    <name type="synonym">Millepora damicornis</name>
    <dbReference type="NCBI Taxonomy" id="46731"/>
    <lineage>
        <taxon>Eukaryota</taxon>
        <taxon>Metazoa</taxon>
        <taxon>Cnidaria</taxon>
        <taxon>Anthozoa</taxon>
        <taxon>Hexacorallia</taxon>
        <taxon>Scleractinia</taxon>
        <taxon>Astrocoeniina</taxon>
        <taxon>Pocilloporidae</taxon>
        <taxon>Pocillopora</taxon>
    </lineage>
</organism>
<keyword evidence="10" id="KW-0325">Glycoprotein</keyword>
<keyword evidence="8 11" id="KW-0333">Golgi apparatus</keyword>
<dbReference type="EMBL" id="RCHS01002240">
    <property type="protein sequence ID" value="RMX48670.1"/>
    <property type="molecule type" value="Genomic_DNA"/>
</dbReference>
<evidence type="ECO:0000256" key="1">
    <source>
        <dbReference type="ARBA" id="ARBA00004323"/>
    </source>
</evidence>
<accession>A0A3M6U4S8</accession>
<evidence type="ECO:0000313" key="13">
    <source>
        <dbReference type="Proteomes" id="UP000275408"/>
    </source>
</evidence>
<dbReference type="OrthoDB" id="5954689at2759"/>
<evidence type="ECO:0000256" key="2">
    <source>
        <dbReference type="ARBA" id="ARBA00008661"/>
    </source>
</evidence>
<dbReference type="FunFam" id="3.90.550.50:FF:000001">
    <property type="entry name" value="Hexosyltransferase"/>
    <property type="match status" value="1"/>
</dbReference>
<evidence type="ECO:0000256" key="10">
    <source>
        <dbReference type="ARBA" id="ARBA00023180"/>
    </source>
</evidence>
<proteinExistence type="inferred from homology"/>
<evidence type="ECO:0000313" key="12">
    <source>
        <dbReference type="EMBL" id="RMX48670.1"/>
    </source>
</evidence>
<sequence length="436" mass="49942">MSARIQFILLLDAPLKIAVSLTQMGRKMNKYCTIRYLLLLASLTGFMNLVYLTFLADLRGTLELYTMQRSSSSVLRRQIASIQVDADIKAATGPSLSYLELLNLDLKDLVQRYLASSQTIAKQYELNNLQEEPQEEQVLVNHFYLPRCLPVPFLLIMVHSNPVNFMDRESIRLSWGRGDNPVNQGSWTSPERSWKTVFLVGKTNSSKLNNLLRQEAQVYKDIVIGDFLDTYRNLSLKTLLGLQWTSHHCKPKYILKTDDDCYVNVLSLVQWLQEYHVTNGSRPLYAGNIQRDMEVVRDKTNRYYVSVMDINRHKYPPYASGGGYVFSASLLPRLLAASQEVPIIPVEDACFGLYMQHIGIKPLHNSKILPYVFCDGAKTSLNERPICHLRDPLVLHGIRDILQIQTHYNVLLMTFLPTICSYVDNQSFSKNFQQSC</sequence>
<dbReference type="PANTHER" id="PTHR11214:SF376">
    <property type="entry name" value="HEXOSYLTRANSFERASE"/>
    <property type="match status" value="1"/>
</dbReference>
<dbReference type="InterPro" id="IPR002659">
    <property type="entry name" value="Glyco_trans_31"/>
</dbReference>
<keyword evidence="5 11" id="KW-0812">Transmembrane</keyword>
<evidence type="ECO:0000256" key="6">
    <source>
        <dbReference type="ARBA" id="ARBA00022968"/>
    </source>
</evidence>
<reference evidence="12 13" key="1">
    <citation type="journal article" date="2018" name="Sci. Rep.">
        <title>Comparative analysis of the Pocillopora damicornis genome highlights role of immune system in coral evolution.</title>
        <authorList>
            <person name="Cunning R."/>
            <person name="Bay R.A."/>
            <person name="Gillette P."/>
            <person name="Baker A.C."/>
            <person name="Traylor-Knowles N."/>
        </authorList>
    </citation>
    <scope>NUCLEOTIDE SEQUENCE [LARGE SCALE GENOMIC DNA]</scope>
    <source>
        <strain evidence="12">RSMAS</strain>
        <tissue evidence="12">Whole animal</tissue>
    </source>
</reference>
<dbReference type="GO" id="GO:0016758">
    <property type="term" value="F:hexosyltransferase activity"/>
    <property type="evidence" value="ECO:0007669"/>
    <property type="project" value="InterPro"/>
</dbReference>